<feature type="domain" description="ABC transporter" evidence="5">
    <location>
        <begin position="299"/>
        <end position="542"/>
    </location>
</feature>
<dbReference type="EMBL" id="WRPM01000095">
    <property type="protein sequence ID" value="MVT27229.1"/>
    <property type="molecule type" value="Genomic_DNA"/>
</dbReference>
<evidence type="ECO:0000313" key="6">
    <source>
        <dbReference type="EMBL" id="MVT27229.1"/>
    </source>
</evidence>
<dbReference type="InterPro" id="IPR017871">
    <property type="entry name" value="ABC_transporter-like_CS"/>
</dbReference>
<proteinExistence type="inferred from homology"/>
<dbReference type="PROSITE" id="PS50893">
    <property type="entry name" value="ABC_TRANSPORTER_2"/>
    <property type="match status" value="2"/>
</dbReference>
<protein>
    <submittedName>
        <fullName evidence="6">Dipeptide ABC transporter ATP-binding protein</fullName>
    </submittedName>
</protein>
<gene>
    <name evidence="6" type="ORF">GNZ21_12855</name>
</gene>
<dbReference type="InterPro" id="IPR050319">
    <property type="entry name" value="ABC_transp_ATP-bind"/>
</dbReference>
<dbReference type="InterPro" id="IPR027417">
    <property type="entry name" value="P-loop_NTPase"/>
</dbReference>
<evidence type="ECO:0000256" key="4">
    <source>
        <dbReference type="ARBA" id="ARBA00022840"/>
    </source>
</evidence>
<keyword evidence="3" id="KW-0547">Nucleotide-binding</keyword>
<evidence type="ECO:0000313" key="7">
    <source>
        <dbReference type="Proteomes" id="UP000460157"/>
    </source>
</evidence>
<dbReference type="Proteomes" id="UP000460157">
    <property type="component" value="Unassembled WGS sequence"/>
</dbReference>
<dbReference type="PROSITE" id="PS00211">
    <property type="entry name" value="ABC_TRANSPORTER_1"/>
    <property type="match status" value="1"/>
</dbReference>
<dbReference type="PANTHER" id="PTHR43776:SF7">
    <property type="entry name" value="D,D-DIPEPTIDE TRANSPORT ATP-BINDING PROTEIN DDPF-RELATED"/>
    <property type="match status" value="1"/>
</dbReference>
<feature type="domain" description="ABC transporter" evidence="5">
    <location>
        <begin position="19"/>
        <end position="270"/>
    </location>
</feature>
<organism evidence="6 7">
    <name type="scientific">Nesterenkonia alkaliphila</name>
    <dbReference type="NCBI Taxonomy" id="1463631"/>
    <lineage>
        <taxon>Bacteria</taxon>
        <taxon>Bacillati</taxon>
        <taxon>Actinomycetota</taxon>
        <taxon>Actinomycetes</taxon>
        <taxon>Micrococcales</taxon>
        <taxon>Micrococcaceae</taxon>
        <taxon>Nesterenkonia</taxon>
    </lineage>
</organism>
<reference evidence="6 7" key="1">
    <citation type="submission" date="2019-12" db="EMBL/GenBank/DDBJ databases">
        <title>Nesterenkonia muleiensis sp. nov., a novel actinobacterium isolated from sap of Populus euphratica.</title>
        <authorList>
            <person name="Wang R."/>
        </authorList>
    </citation>
    <scope>NUCLEOTIDE SEQUENCE [LARGE SCALE GENOMIC DNA]</scope>
    <source>
        <strain evidence="6 7">F10</strain>
    </source>
</reference>
<name>A0A7K1UL92_9MICC</name>
<dbReference type="RefSeq" id="WP_157324977.1">
    <property type="nucleotide sequence ID" value="NZ_BMFX01000002.1"/>
</dbReference>
<dbReference type="Gene3D" id="3.40.50.300">
    <property type="entry name" value="P-loop containing nucleotide triphosphate hydrolases"/>
    <property type="match status" value="2"/>
</dbReference>
<dbReference type="NCBIfam" id="NF008453">
    <property type="entry name" value="PRK11308.1"/>
    <property type="match status" value="2"/>
</dbReference>
<dbReference type="AlphaFoldDB" id="A0A7K1UL92"/>
<evidence type="ECO:0000256" key="3">
    <source>
        <dbReference type="ARBA" id="ARBA00022741"/>
    </source>
</evidence>
<dbReference type="OrthoDB" id="4008250at2"/>
<keyword evidence="2" id="KW-0813">Transport</keyword>
<dbReference type="SMART" id="SM00382">
    <property type="entry name" value="AAA"/>
    <property type="match status" value="2"/>
</dbReference>
<dbReference type="GO" id="GO:0005524">
    <property type="term" value="F:ATP binding"/>
    <property type="evidence" value="ECO:0007669"/>
    <property type="project" value="UniProtKB-KW"/>
</dbReference>
<dbReference type="CDD" id="cd03257">
    <property type="entry name" value="ABC_NikE_OppD_transporters"/>
    <property type="match status" value="2"/>
</dbReference>
<comment type="caution">
    <text evidence="6">The sequence shown here is derived from an EMBL/GenBank/DDBJ whole genome shotgun (WGS) entry which is preliminary data.</text>
</comment>
<dbReference type="InterPro" id="IPR003439">
    <property type="entry name" value="ABC_transporter-like_ATP-bd"/>
</dbReference>
<dbReference type="GO" id="GO:0055085">
    <property type="term" value="P:transmembrane transport"/>
    <property type="evidence" value="ECO:0007669"/>
    <property type="project" value="UniProtKB-ARBA"/>
</dbReference>
<dbReference type="InterPro" id="IPR003593">
    <property type="entry name" value="AAA+_ATPase"/>
</dbReference>
<comment type="similarity">
    <text evidence="1">Belongs to the ABC transporter superfamily.</text>
</comment>
<dbReference type="GO" id="GO:0016887">
    <property type="term" value="F:ATP hydrolysis activity"/>
    <property type="evidence" value="ECO:0007669"/>
    <property type="project" value="InterPro"/>
</dbReference>
<dbReference type="Pfam" id="PF08352">
    <property type="entry name" value="oligo_HPY"/>
    <property type="match status" value="2"/>
</dbReference>
<dbReference type="PANTHER" id="PTHR43776">
    <property type="entry name" value="TRANSPORT ATP-BINDING PROTEIN"/>
    <property type="match status" value="1"/>
</dbReference>
<keyword evidence="4 6" id="KW-0067">ATP-binding</keyword>
<dbReference type="Pfam" id="PF00005">
    <property type="entry name" value="ABC_tran"/>
    <property type="match status" value="2"/>
</dbReference>
<evidence type="ECO:0000256" key="2">
    <source>
        <dbReference type="ARBA" id="ARBA00022448"/>
    </source>
</evidence>
<accession>A0A7K1UL92</accession>
<dbReference type="InterPro" id="IPR013563">
    <property type="entry name" value="Oligopep_ABC_C"/>
</dbReference>
<evidence type="ECO:0000256" key="1">
    <source>
        <dbReference type="ARBA" id="ARBA00005417"/>
    </source>
</evidence>
<dbReference type="SUPFAM" id="SSF52540">
    <property type="entry name" value="P-loop containing nucleoside triphosphate hydrolases"/>
    <property type="match status" value="2"/>
</dbReference>
<evidence type="ECO:0000259" key="5">
    <source>
        <dbReference type="PROSITE" id="PS50893"/>
    </source>
</evidence>
<dbReference type="GO" id="GO:0015833">
    <property type="term" value="P:peptide transport"/>
    <property type="evidence" value="ECO:0007669"/>
    <property type="project" value="InterPro"/>
</dbReference>
<sequence>MSTTEHDDAGSPGTAPLAVEAQNLRIGFTSPRTREHAEIVHGVSFTLEPGKALGIVGESGSGKSLTARSLVGLVGDGSRVEAEKLAVRGSSVLDLSERQWRSRRGRDIGFVLQDALVSLNPMHTAGRAVEEALKLHTRLPKKTRRARALEQLARVGIPDPEIRYPQYPHELSGGLRQRALIASATVQQPPLLIADEPTTALDATVQKQIIELLKELKEAGTALLVISHDLSAIADLADDILVMHQGEQKEYGPADQVLRSPQHSYTKKLLVARPGRVLREHSTEGATHAPATGTSTVVLSAHAVSKSFDGPRKTVRHAVQEASFALRRGTTLGIVGESGSGKSTLARLVLGLESLDAGEVEFLGEPWGTLSSRQRLPRRPRLGFVQQDPLSSFDPRYTVDEVIAQALTAAGIPRGTHRARTEELLEDVGLSGKFGKRRPARLSGGERQRVAIARALATGPEVIIADEAVSALDVSVQAQILDLLARLQAEKGVAYMFISHDLGVIRHISHEVLVMKDGAIVESGPTEQIFASPGHDYTRLLLEATSTSLDHLDADIRHTVEQPSPLPSPSSLITL</sequence>
<keyword evidence="7" id="KW-1185">Reference proteome</keyword>